<organism evidence="4 5">
    <name type="scientific">Corchorus capsularis</name>
    <name type="common">Jute</name>
    <dbReference type="NCBI Taxonomy" id="210143"/>
    <lineage>
        <taxon>Eukaryota</taxon>
        <taxon>Viridiplantae</taxon>
        <taxon>Streptophyta</taxon>
        <taxon>Embryophyta</taxon>
        <taxon>Tracheophyta</taxon>
        <taxon>Spermatophyta</taxon>
        <taxon>Magnoliopsida</taxon>
        <taxon>eudicotyledons</taxon>
        <taxon>Gunneridae</taxon>
        <taxon>Pentapetalae</taxon>
        <taxon>rosids</taxon>
        <taxon>malvids</taxon>
        <taxon>Malvales</taxon>
        <taxon>Malvaceae</taxon>
        <taxon>Grewioideae</taxon>
        <taxon>Apeibeae</taxon>
        <taxon>Corchorus</taxon>
    </lineage>
</organism>
<protein>
    <submittedName>
        <fullName evidence="4">Retrotransposon gag protein</fullName>
    </submittedName>
</protein>
<feature type="compositionally biased region" description="Basic and acidic residues" evidence="2">
    <location>
        <begin position="280"/>
        <end position="290"/>
    </location>
</feature>
<proteinExistence type="predicted"/>
<evidence type="ECO:0000259" key="3">
    <source>
        <dbReference type="Pfam" id="PF03732"/>
    </source>
</evidence>
<dbReference type="AlphaFoldDB" id="A0A1R3HL77"/>
<reference evidence="4 5" key="1">
    <citation type="submission" date="2013-09" db="EMBL/GenBank/DDBJ databases">
        <title>Corchorus capsularis genome sequencing.</title>
        <authorList>
            <person name="Alam M."/>
            <person name="Haque M.S."/>
            <person name="Islam M.S."/>
            <person name="Emdad E.M."/>
            <person name="Islam M.M."/>
            <person name="Ahmed B."/>
            <person name="Halim A."/>
            <person name="Hossen Q.M.M."/>
            <person name="Hossain M.Z."/>
            <person name="Ahmed R."/>
            <person name="Khan M.M."/>
            <person name="Islam R."/>
            <person name="Rashid M.M."/>
            <person name="Khan S.A."/>
            <person name="Rahman M.S."/>
            <person name="Alam M."/>
        </authorList>
    </citation>
    <scope>NUCLEOTIDE SEQUENCE [LARGE SCALE GENOMIC DNA]</scope>
    <source>
        <strain evidence="5">cv. CVL-1</strain>
        <tissue evidence="4">Whole seedling</tissue>
    </source>
</reference>
<evidence type="ECO:0000256" key="2">
    <source>
        <dbReference type="SAM" id="MobiDB-lite"/>
    </source>
</evidence>
<name>A0A1R3HL77_COCAP</name>
<sequence length="396" mass="45496">MANIGATSQGPTTRTRAHHQRTSSREEPYSLEERMDRMDDEVERALNEGFDRLSKELSERDDALEAMIVALRREVEELPLIVALRKEVEELKEELERCKTAVGRGVLASMPTTKVDVPKPKEFKGTRSTKEVDNFIWGIEQYLRASNITNEATKVSTASMYLGDIALLWWRRRAAATPAIETWDDFKKEFKSQFFPEYAEEDARAKLRRLTQRGEVREYVREFFELMLQISDLDMKEAKFMFLDELKPWAKQELQRKGVEDLHKAMAVAESLIEFKKPEKGHLPKERAIGEESGDEDEESEAGSSRSSSHRRASSRKNWDKRNGDKDKKPLSCFLCEGPHRVKDYPKRSKLSAIVKEDPQSENEREILRLGAIRLSTGPRRPPEGLMSGDESSDAS</sequence>
<dbReference type="Proteomes" id="UP000188268">
    <property type="component" value="Unassembled WGS sequence"/>
</dbReference>
<dbReference type="Pfam" id="PF03732">
    <property type="entry name" value="Retrotrans_gag"/>
    <property type="match status" value="1"/>
</dbReference>
<comment type="caution">
    <text evidence="4">The sequence shown here is derived from an EMBL/GenBank/DDBJ whole genome shotgun (WGS) entry which is preliminary data.</text>
</comment>
<keyword evidence="1" id="KW-0175">Coiled coil</keyword>
<feature type="compositionally biased region" description="Basic and acidic residues" evidence="2">
    <location>
        <begin position="317"/>
        <end position="330"/>
    </location>
</feature>
<dbReference type="PANTHER" id="PTHR33223:SF6">
    <property type="entry name" value="CCHC-TYPE DOMAIN-CONTAINING PROTEIN"/>
    <property type="match status" value="1"/>
</dbReference>
<dbReference type="Gramene" id="OMO71031">
    <property type="protein sequence ID" value="OMO71031"/>
    <property type="gene ID" value="CCACVL1_18494"/>
</dbReference>
<feature type="compositionally biased region" description="Basic and acidic residues" evidence="2">
    <location>
        <begin position="355"/>
        <end position="368"/>
    </location>
</feature>
<gene>
    <name evidence="4" type="ORF">CCACVL1_18494</name>
</gene>
<feature type="coiled-coil region" evidence="1">
    <location>
        <begin position="54"/>
        <end position="101"/>
    </location>
</feature>
<keyword evidence="5" id="KW-1185">Reference proteome</keyword>
<feature type="compositionally biased region" description="Basic and acidic residues" evidence="2">
    <location>
        <begin position="338"/>
        <end position="347"/>
    </location>
</feature>
<evidence type="ECO:0000313" key="5">
    <source>
        <dbReference type="Proteomes" id="UP000188268"/>
    </source>
</evidence>
<dbReference type="InterPro" id="IPR005162">
    <property type="entry name" value="Retrotrans_gag_dom"/>
</dbReference>
<feature type="compositionally biased region" description="Acidic residues" evidence="2">
    <location>
        <begin position="292"/>
        <end position="301"/>
    </location>
</feature>
<dbReference type="OrthoDB" id="996639at2759"/>
<feature type="region of interest" description="Disordered" evidence="2">
    <location>
        <begin position="1"/>
        <end position="31"/>
    </location>
</feature>
<evidence type="ECO:0000256" key="1">
    <source>
        <dbReference type="SAM" id="Coils"/>
    </source>
</evidence>
<feature type="region of interest" description="Disordered" evidence="2">
    <location>
        <begin position="280"/>
        <end position="396"/>
    </location>
</feature>
<evidence type="ECO:0000313" key="4">
    <source>
        <dbReference type="EMBL" id="OMO71031.1"/>
    </source>
</evidence>
<accession>A0A1R3HL77</accession>
<dbReference type="PANTHER" id="PTHR33223">
    <property type="entry name" value="CCHC-TYPE DOMAIN-CONTAINING PROTEIN"/>
    <property type="match status" value="1"/>
</dbReference>
<dbReference type="OMA" id="GAANLWR"/>
<dbReference type="EMBL" id="AWWV01011725">
    <property type="protein sequence ID" value="OMO71031.1"/>
    <property type="molecule type" value="Genomic_DNA"/>
</dbReference>
<feature type="domain" description="Retrotransposon gag" evidence="3">
    <location>
        <begin position="158"/>
        <end position="239"/>
    </location>
</feature>
<feature type="compositionally biased region" description="Polar residues" evidence="2">
    <location>
        <begin position="1"/>
        <end position="14"/>
    </location>
</feature>